<protein>
    <submittedName>
        <fullName evidence="1">Uncharacterized protein</fullName>
    </submittedName>
</protein>
<gene>
    <name evidence="1" type="ORF">AWRI4620_LOCUS6432</name>
</gene>
<feature type="non-terminal residue" evidence="1">
    <location>
        <position position="153"/>
    </location>
</feature>
<proteinExistence type="predicted"/>
<evidence type="ECO:0000313" key="1">
    <source>
        <dbReference type="EMBL" id="CAD0112177.1"/>
    </source>
</evidence>
<comment type="caution">
    <text evidence="1">The sequence shown here is derived from an EMBL/GenBank/DDBJ whole genome shotgun (WGS) entry which is preliminary data.</text>
</comment>
<dbReference type="OrthoDB" id="3898879at2759"/>
<feature type="non-terminal residue" evidence="1">
    <location>
        <position position="1"/>
    </location>
</feature>
<name>A0A9N8KJV0_9PEZI</name>
<dbReference type="Proteomes" id="UP000745764">
    <property type="component" value="Unassembled WGS sequence"/>
</dbReference>
<organism evidence="1 2">
    <name type="scientific">Aureobasidium uvarum</name>
    <dbReference type="NCBI Taxonomy" id="2773716"/>
    <lineage>
        <taxon>Eukaryota</taxon>
        <taxon>Fungi</taxon>
        <taxon>Dikarya</taxon>
        <taxon>Ascomycota</taxon>
        <taxon>Pezizomycotina</taxon>
        <taxon>Dothideomycetes</taxon>
        <taxon>Dothideomycetidae</taxon>
        <taxon>Dothideales</taxon>
        <taxon>Saccotheciaceae</taxon>
        <taxon>Aureobasidium</taxon>
    </lineage>
</organism>
<sequence>PAQVEVKRVQERPAETVLDTSVVTASLDLPAPPALIVASRQEVSHKVQGVDNTTPGNTSSAQLIYANWEAQLTELKNKWLHQMKDDFQNILDTITSKEAQDALKKLQAEKTAKKQMYNALQMYTLAEASFLEDTRAMFADFGSRTLALHEGVV</sequence>
<accession>A0A9N8KJV0</accession>
<dbReference type="AlphaFoldDB" id="A0A9N8KJV0"/>
<reference evidence="1" key="1">
    <citation type="submission" date="2020-06" db="EMBL/GenBank/DDBJ databases">
        <authorList>
            <person name="Onetto C."/>
        </authorList>
    </citation>
    <scope>NUCLEOTIDE SEQUENCE</scope>
</reference>
<keyword evidence="2" id="KW-1185">Reference proteome</keyword>
<dbReference type="EMBL" id="CAINUL010000014">
    <property type="protein sequence ID" value="CAD0112177.1"/>
    <property type="molecule type" value="Genomic_DNA"/>
</dbReference>
<evidence type="ECO:0000313" key="2">
    <source>
        <dbReference type="Proteomes" id="UP000745764"/>
    </source>
</evidence>